<reference evidence="1 2" key="1">
    <citation type="submission" date="2019-05" db="EMBL/GenBank/DDBJ databases">
        <title>Another draft genome of Portunus trituberculatus and its Hox gene families provides insights of decapod evolution.</title>
        <authorList>
            <person name="Jeong J.-H."/>
            <person name="Song I."/>
            <person name="Kim S."/>
            <person name="Choi T."/>
            <person name="Kim D."/>
            <person name="Ryu S."/>
            <person name="Kim W."/>
        </authorList>
    </citation>
    <scope>NUCLEOTIDE SEQUENCE [LARGE SCALE GENOMIC DNA]</scope>
    <source>
        <tissue evidence="1">Muscle</tissue>
    </source>
</reference>
<proteinExistence type="predicted"/>
<organism evidence="1 2">
    <name type="scientific">Portunus trituberculatus</name>
    <name type="common">Swimming crab</name>
    <name type="synonym">Neptunus trituberculatus</name>
    <dbReference type="NCBI Taxonomy" id="210409"/>
    <lineage>
        <taxon>Eukaryota</taxon>
        <taxon>Metazoa</taxon>
        <taxon>Ecdysozoa</taxon>
        <taxon>Arthropoda</taxon>
        <taxon>Crustacea</taxon>
        <taxon>Multicrustacea</taxon>
        <taxon>Malacostraca</taxon>
        <taxon>Eumalacostraca</taxon>
        <taxon>Eucarida</taxon>
        <taxon>Decapoda</taxon>
        <taxon>Pleocyemata</taxon>
        <taxon>Brachyura</taxon>
        <taxon>Eubrachyura</taxon>
        <taxon>Portunoidea</taxon>
        <taxon>Portunidae</taxon>
        <taxon>Portuninae</taxon>
        <taxon>Portunus</taxon>
    </lineage>
</organism>
<name>A0A5B7JE81_PORTR</name>
<accession>A0A5B7JE81</accession>
<protein>
    <submittedName>
        <fullName evidence="1">Uncharacterized protein</fullName>
    </submittedName>
</protein>
<dbReference type="Proteomes" id="UP000324222">
    <property type="component" value="Unassembled WGS sequence"/>
</dbReference>
<gene>
    <name evidence="1" type="ORF">E2C01_088008</name>
</gene>
<sequence>MLVVSAAPSWRHRCWK</sequence>
<keyword evidence="2" id="KW-1185">Reference proteome</keyword>
<evidence type="ECO:0000313" key="2">
    <source>
        <dbReference type="Proteomes" id="UP000324222"/>
    </source>
</evidence>
<comment type="caution">
    <text evidence="1">The sequence shown here is derived from an EMBL/GenBank/DDBJ whole genome shotgun (WGS) entry which is preliminary data.</text>
</comment>
<evidence type="ECO:0000313" key="1">
    <source>
        <dbReference type="EMBL" id="MPC92895.1"/>
    </source>
</evidence>
<dbReference type="EMBL" id="VSRR010092906">
    <property type="protein sequence ID" value="MPC92895.1"/>
    <property type="molecule type" value="Genomic_DNA"/>
</dbReference>
<dbReference type="AlphaFoldDB" id="A0A5B7JE81"/>